<feature type="region of interest" description="Disordered" evidence="1">
    <location>
        <begin position="1"/>
        <end position="42"/>
    </location>
</feature>
<gene>
    <name evidence="2" type="ORF">N825_32110</name>
</gene>
<evidence type="ECO:0008006" key="4">
    <source>
        <dbReference type="Google" id="ProtNLM"/>
    </source>
</evidence>
<dbReference type="RefSeq" id="WP_037461574.1">
    <property type="nucleotide sequence ID" value="NZ_AVFL01000059.1"/>
</dbReference>
<accession>W9GTC7</accession>
<dbReference type="Proteomes" id="UP000019486">
    <property type="component" value="Unassembled WGS sequence"/>
</dbReference>
<keyword evidence="3" id="KW-1185">Reference proteome</keyword>
<organism evidence="2 3">
    <name type="scientific">Skermanella stibiiresistens SB22</name>
    <dbReference type="NCBI Taxonomy" id="1385369"/>
    <lineage>
        <taxon>Bacteria</taxon>
        <taxon>Pseudomonadati</taxon>
        <taxon>Pseudomonadota</taxon>
        <taxon>Alphaproteobacteria</taxon>
        <taxon>Rhodospirillales</taxon>
        <taxon>Azospirillaceae</taxon>
        <taxon>Skermanella</taxon>
    </lineage>
</organism>
<name>W9GTC7_9PROT</name>
<proteinExistence type="predicted"/>
<evidence type="ECO:0000313" key="3">
    <source>
        <dbReference type="Proteomes" id="UP000019486"/>
    </source>
</evidence>
<dbReference type="EMBL" id="AVFL01000059">
    <property type="protein sequence ID" value="EWY35946.1"/>
    <property type="molecule type" value="Genomic_DNA"/>
</dbReference>
<sequence>MPNTRFQDIIDDGVPKRRGKPADRDDQTGMGSTHRGNADPKPSPLAFIVEGFALYGASFHTTNPHQIEYWGSRRTVDLPGSESWSAKAGMFITKLWSDWRRERQIGRLTSSLEELDDALLRDVGIEHKSQIEWLIRHGRD</sequence>
<dbReference type="OrthoDB" id="8234832at2"/>
<comment type="caution">
    <text evidence="2">The sequence shown here is derived from an EMBL/GenBank/DDBJ whole genome shotgun (WGS) entry which is preliminary data.</text>
</comment>
<reference evidence="2 3" key="1">
    <citation type="submission" date="2013-08" db="EMBL/GenBank/DDBJ databases">
        <title>The genome sequence of Skermanella stibiiresistens.</title>
        <authorList>
            <person name="Zhu W."/>
            <person name="Wang G."/>
        </authorList>
    </citation>
    <scope>NUCLEOTIDE SEQUENCE [LARGE SCALE GENOMIC DNA]</scope>
    <source>
        <strain evidence="2 3">SB22</strain>
    </source>
</reference>
<evidence type="ECO:0000313" key="2">
    <source>
        <dbReference type="EMBL" id="EWY35946.1"/>
    </source>
</evidence>
<protein>
    <recommendedName>
        <fullName evidence="4">DUF1127 domain-containing protein</fullName>
    </recommendedName>
</protein>
<dbReference type="AlphaFoldDB" id="W9GTC7"/>
<evidence type="ECO:0000256" key="1">
    <source>
        <dbReference type="SAM" id="MobiDB-lite"/>
    </source>
</evidence>